<evidence type="ECO:0000256" key="5">
    <source>
        <dbReference type="ARBA" id="ARBA00023054"/>
    </source>
</evidence>
<comment type="caution">
    <text evidence="9">The sequence shown here is derived from an EMBL/GenBank/DDBJ whole genome shotgun (WGS) entry which is preliminary data.</text>
</comment>
<dbReference type="PROSITE" id="PS50096">
    <property type="entry name" value="IQ"/>
    <property type="match status" value="3"/>
</dbReference>
<dbReference type="EMBL" id="NBSK02000002">
    <property type="protein sequence ID" value="KAJ0223996.1"/>
    <property type="molecule type" value="Genomic_DNA"/>
</dbReference>
<dbReference type="Proteomes" id="UP000235145">
    <property type="component" value="Unassembled WGS sequence"/>
</dbReference>
<comment type="similarity">
    <text evidence="7">Belongs to the TRAFAC class myosin-kinesin ATPase superfamily. Myosin family.</text>
</comment>
<evidence type="ECO:0000256" key="4">
    <source>
        <dbReference type="ARBA" id="ARBA00022860"/>
    </source>
</evidence>
<dbReference type="Pfam" id="PF00063">
    <property type="entry name" value="Myosin_head"/>
    <property type="match status" value="2"/>
</dbReference>
<accession>A0A9R1WET5</accession>
<evidence type="ECO:0000256" key="6">
    <source>
        <dbReference type="ARBA" id="ARBA00023203"/>
    </source>
</evidence>
<dbReference type="GO" id="GO:0003779">
    <property type="term" value="F:actin binding"/>
    <property type="evidence" value="ECO:0007669"/>
    <property type="project" value="UniProtKB-KW"/>
</dbReference>
<keyword evidence="1" id="KW-0677">Repeat</keyword>
<dbReference type="GO" id="GO:0003774">
    <property type="term" value="F:cytoskeletal motor activity"/>
    <property type="evidence" value="ECO:0007669"/>
    <property type="project" value="InterPro"/>
</dbReference>
<gene>
    <name evidence="9" type="ORF">LSAT_V11C200064820</name>
</gene>
<evidence type="ECO:0000256" key="2">
    <source>
        <dbReference type="ARBA" id="ARBA00022741"/>
    </source>
</evidence>
<dbReference type="PANTHER" id="PTHR13140:SF835">
    <property type="entry name" value="MYOSIN-6-LIKE ISOFORM X1"/>
    <property type="match status" value="1"/>
</dbReference>
<dbReference type="Gene3D" id="3.30.70.1590">
    <property type="match status" value="1"/>
</dbReference>
<dbReference type="PANTHER" id="PTHR13140">
    <property type="entry name" value="MYOSIN"/>
    <property type="match status" value="1"/>
</dbReference>
<keyword evidence="3" id="KW-0067">ATP-binding</keyword>
<proteinExistence type="inferred from homology"/>
<keyword evidence="10" id="KW-1185">Reference proteome</keyword>
<evidence type="ECO:0000313" key="9">
    <source>
        <dbReference type="EMBL" id="KAJ0223996.1"/>
    </source>
</evidence>
<dbReference type="GO" id="GO:0016459">
    <property type="term" value="C:myosin complex"/>
    <property type="evidence" value="ECO:0007669"/>
    <property type="project" value="UniProtKB-KW"/>
</dbReference>
<dbReference type="SMART" id="SM00242">
    <property type="entry name" value="MYSc"/>
    <property type="match status" value="1"/>
</dbReference>
<reference evidence="9 10" key="1">
    <citation type="journal article" date="2017" name="Nat. Commun.">
        <title>Genome assembly with in vitro proximity ligation data and whole-genome triplication in lettuce.</title>
        <authorList>
            <person name="Reyes-Chin-Wo S."/>
            <person name="Wang Z."/>
            <person name="Yang X."/>
            <person name="Kozik A."/>
            <person name="Arikit S."/>
            <person name="Song C."/>
            <person name="Xia L."/>
            <person name="Froenicke L."/>
            <person name="Lavelle D.O."/>
            <person name="Truco M.J."/>
            <person name="Xia R."/>
            <person name="Zhu S."/>
            <person name="Xu C."/>
            <person name="Xu H."/>
            <person name="Xu X."/>
            <person name="Cox K."/>
            <person name="Korf I."/>
            <person name="Meyers B.C."/>
            <person name="Michelmore R.W."/>
        </authorList>
    </citation>
    <scope>NUCLEOTIDE SEQUENCE [LARGE SCALE GENOMIC DNA]</scope>
    <source>
        <strain evidence="10">cv. Salinas</strain>
        <tissue evidence="9">Seedlings</tissue>
    </source>
</reference>
<dbReference type="Gene3D" id="1.20.58.530">
    <property type="match status" value="2"/>
</dbReference>
<protein>
    <recommendedName>
        <fullName evidence="8">Myosin motor domain-containing protein</fullName>
    </recommendedName>
</protein>
<feature type="region of interest" description="Actin-binding" evidence="7">
    <location>
        <begin position="110"/>
        <end position="132"/>
    </location>
</feature>
<keyword evidence="4" id="KW-0112">Calmodulin-binding</keyword>
<dbReference type="SUPFAM" id="SSF52540">
    <property type="entry name" value="P-loop containing nucleoside triphosphate hydrolases"/>
    <property type="match status" value="1"/>
</dbReference>
<organism evidence="9 10">
    <name type="scientific">Lactuca sativa</name>
    <name type="common">Garden lettuce</name>
    <dbReference type="NCBI Taxonomy" id="4236"/>
    <lineage>
        <taxon>Eukaryota</taxon>
        <taxon>Viridiplantae</taxon>
        <taxon>Streptophyta</taxon>
        <taxon>Embryophyta</taxon>
        <taxon>Tracheophyta</taxon>
        <taxon>Spermatophyta</taxon>
        <taxon>Magnoliopsida</taxon>
        <taxon>eudicotyledons</taxon>
        <taxon>Gunneridae</taxon>
        <taxon>Pentapetalae</taxon>
        <taxon>asterids</taxon>
        <taxon>campanulids</taxon>
        <taxon>Asterales</taxon>
        <taxon>Asteraceae</taxon>
        <taxon>Cichorioideae</taxon>
        <taxon>Cichorieae</taxon>
        <taxon>Lactucinae</taxon>
        <taxon>Lactuca</taxon>
    </lineage>
</organism>
<keyword evidence="2" id="KW-0547">Nucleotide-binding</keyword>
<dbReference type="GO" id="GO:0005516">
    <property type="term" value="F:calmodulin binding"/>
    <property type="evidence" value="ECO:0007669"/>
    <property type="project" value="UniProtKB-KW"/>
</dbReference>
<evidence type="ECO:0000256" key="7">
    <source>
        <dbReference type="PROSITE-ProRule" id="PRU00782"/>
    </source>
</evidence>
<dbReference type="GO" id="GO:0030048">
    <property type="term" value="P:actin filament-based movement"/>
    <property type="evidence" value="ECO:0007669"/>
    <property type="project" value="UniProtKB-ARBA"/>
</dbReference>
<evidence type="ECO:0000313" key="10">
    <source>
        <dbReference type="Proteomes" id="UP000235145"/>
    </source>
</evidence>
<dbReference type="Gene3D" id="1.20.5.190">
    <property type="match status" value="2"/>
</dbReference>
<dbReference type="PROSITE" id="PS51456">
    <property type="entry name" value="MYOSIN_MOTOR"/>
    <property type="match status" value="2"/>
</dbReference>
<dbReference type="InterPro" id="IPR000048">
    <property type="entry name" value="IQ_motif_EF-hand-BS"/>
</dbReference>
<evidence type="ECO:0000256" key="3">
    <source>
        <dbReference type="ARBA" id="ARBA00022840"/>
    </source>
</evidence>
<dbReference type="Pfam" id="PF00612">
    <property type="entry name" value="IQ"/>
    <property type="match status" value="2"/>
</dbReference>
<dbReference type="InterPro" id="IPR027417">
    <property type="entry name" value="P-loop_NTPase"/>
</dbReference>
<dbReference type="GO" id="GO:0005524">
    <property type="term" value="F:ATP binding"/>
    <property type="evidence" value="ECO:0007669"/>
    <property type="project" value="UniProtKB-KW"/>
</dbReference>
<dbReference type="AlphaFoldDB" id="A0A9R1WET5"/>
<name>A0A9R1WET5_LACSA</name>
<evidence type="ECO:0000259" key="8">
    <source>
        <dbReference type="PROSITE" id="PS51456"/>
    </source>
</evidence>
<evidence type="ECO:0000256" key="1">
    <source>
        <dbReference type="ARBA" id="ARBA00022737"/>
    </source>
</evidence>
<comment type="caution">
    <text evidence="7">Lacks conserved residue(s) required for the propagation of feature annotation.</text>
</comment>
<dbReference type="FunFam" id="1.20.5.190:FF:000001">
    <property type="entry name" value="unconventional myosin-Va"/>
    <property type="match status" value="1"/>
</dbReference>
<keyword evidence="5" id="KW-0175">Coiled coil</keyword>
<dbReference type="SMART" id="SM00015">
    <property type="entry name" value="IQ"/>
    <property type="match status" value="3"/>
</dbReference>
<keyword evidence="7" id="KW-0518">Myosin</keyword>
<sequence length="319" mass="36546">MVMEQEEYTKEQIDWSYIEFVDNQDILDLIEKKPGGILALLDEAWYVDLFVTYQTEFFLDKNKDYVVAEQQALLSASKCTFVSNLFPPLAEESSKTSKFSSIGSRFKSQLTQLLETLSHTEPHYIRCVKPNNLLKPSIFENQNILQQLRCGVISIVLIRISSYSDDDIKTSKLLIEKANLQGYQIGKTKVFLRAGQMAELDARRSEVLGRSASKVQRKFLTHSAQKKYNSLKQSSIHIQAVCRGQIGRNRYENRRRDVASVKLQKDGRMFIKRKAYKTLSASAINIQSAIRGMAARNEYRNKKTEDAAIILQDIILSKI</sequence>
<keyword evidence="6 7" id="KW-0009">Actin-binding</keyword>
<keyword evidence="7" id="KW-0505">Motor protein</keyword>
<feature type="domain" description="Myosin motor" evidence="8">
    <location>
        <begin position="1"/>
        <end position="44"/>
    </location>
</feature>
<feature type="domain" description="Myosin motor" evidence="8">
    <location>
        <begin position="51"/>
        <end position="150"/>
    </location>
</feature>
<dbReference type="InterPro" id="IPR001609">
    <property type="entry name" value="Myosin_head_motor_dom-like"/>
</dbReference>